<feature type="signal peptide" evidence="2">
    <location>
        <begin position="1"/>
        <end position="22"/>
    </location>
</feature>
<evidence type="ECO:0000313" key="4">
    <source>
        <dbReference type="EMBL" id="PXZ40636.1"/>
    </source>
</evidence>
<reference evidence="4 5" key="1">
    <citation type="submission" date="2018-06" db="EMBL/GenBank/DDBJ databases">
        <authorList>
            <person name="Teymurazov M."/>
            <person name="Kislichkina A."/>
            <person name="Abaymova A."/>
            <person name="Mukhina T."/>
            <person name="Mayskaya N."/>
            <person name="Svetoch E."/>
            <person name="Bogun A."/>
        </authorList>
    </citation>
    <scope>NUCLEOTIDE SEQUENCE [LARGE SCALE GENOMIC DNA]</scope>
    <source>
        <strain evidence="4 5">SCPM-O-B-8406</strain>
    </source>
</reference>
<dbReference type="KEGG" id="apag:EIA51_05930"/>
<dbReference type="Proteomes" id="UP000247594">
    <property type="component" value="Unassembled WGS sequence"/>
</dbReference>
<accession>A0A2V4FLD0</accession>
<dbReference type="EMBL" id="QJPJ01000001">
    <property type="protein sequence ID" value="PXZ40636.1"/>
    <property type="molecule type" value="Genomic_DNA"/>
</dbReference>
<keyword evidence="6" id="KW-1185">Reference proteome</keyword>
<dbReference type="Proteomes" id="UP001347884">
    <property type="component" value="Unassembled WGS sequence"/>
</dbReference>
<evidence type="ECO:0000256" key="1">
    <source>
        <dbReference type="SAM" id="MobiDB-lite"/>
    </source>
</evidence>
<keyword evidence="2" id="KW-0732">Signal</keyword>
<feature type="compositionally biased region" description="Basic and acidic residues" evidence="1">
    <location>
        <begin position="195"/>
        <end position="204"/>
    </location>
</feature>
<gene>
    <name evidence="4" type="ORF">DM482_00380</name>
    <name evidence="3" type="ORF">M5S13_00430</name>
</gene>
<reference evidence="3 6" key="2">
    <citation type="journal article" date="2022" name="Front. Microbiol.">
        <title>Commensal bacteria contribute to the growth of multidrug-resistant Avibacterium paragallinarum in chickens.</title>
        <authorList>
            <person name="Zhu J."/>
            <person name="Chen Y."/>
            <person name="Wu Y."/>
            <person name="Wang Y."/>
            <person name="Zhu K."/>
        </authorList>
    </citation>
    <scope>NUCLEOTIDE SEQUENCE [LARGE SCALE GENOMIC DNA]</scope>
    <source>
        <strain evidence="3 6">AV25</strain>
    </source>
</reference>
<evidence type="ECO:0000313" key="3">
    <source>
        <dbReference type="EMBL" id="MEE6040354.1"/>
    </source>
</evidence>
<reference evidence="3" key="3">
    <citation type="submission" date="2022-05" db="EMBL/GenBank/DDBJ databases">
        <authorList>
            <person name="Chen Y."/>
            <person name="Zhu J."/>
            <person name="Zhu K."/>
        </authorList>
    </citation>
    <scope>NUCLEOTIDE SEQUENCE</scope>
    <source>
        <strain evidence="3">AV25</strain>
    </source>
</reference>
<proteinExistence type="predicted"/>
<name>A0A2V4FLD0_AVIPA</name>
<protein>
    <recommendedName>
        <fullName evidence="7">Chalcone isomerase domain-containing protein</fullName>
    </recommendedName>
</protein>
<evidence type="ECO:0008006" key="7">
    <source>
        <dbReference type="Google" id="ProtNLM"/>
    </source>
</evidence>
<dbReference type="EMBL" id="JAMDKF010000001">
    <property type="protein sequence ID" value="MEE6040354.1"/>
    <property type="molecule type" value="Genomic_DNA"/>
</dbReference>
<dbReference type="AlphaFoldDB" id="A0A2V4FLD0"/>
<evidence type="ECO:0000313" key="6">
    <source>
        <dbReference type="Proteomes" id="UP001347884"/>
    </source>
</evidence>
<sequence>MMMKKTFSAFLLSTLFSTTLFAQWEMVGNADYNWGPFQIYTLSLYTETGSYQENQRPLMLSFNFDKPVEGKSFAISLIKEIKSINDEKEIQNWLSALQKIFPDFSPKDVLSYIALSNKGYFILNDTVLDNEFDDNFNHALITSLLSPQGSYSKILPQLLGKEKSQHSPKEHLLDTPDVEKINEEELKPQLPPQFELDRQTQEEV</sequence>
<evidence type="ECO:0000256" key="2">
    <source>
        <dbReference type="SAM" id="SignalP"/>
    </source>
</evidence>
<evidence type="ECO:0000313" key="5">
    <source>
        <dbReference type="Proteomes" id="UP000247594"/>
    </source>
</evidence>
<feature type="region of interest" description="Disordered" evidence="1">
    <location>
        <begin position="162"/>
        <end position="204"/>
    </location>
</feature>
<dbReference type="RefSeq" id="WP_110478977.1">
    <property type="nucleotide sequence ID" value="NZ_CP034110.1"/>
</dbReference>
<organism evidence="4 5">
    <name type="scientific">Avibacterium paragallinarum</name>
    <name type="common">Haemophilus gallinarum</name>
    <dbReference type="NCBI Taxonomy" id="728"/>
    <lineage>
        <taxon>Bacteria</taxon>
        <taxon>Pseudomonadati</taxon>
        <taxon>Pseudomonadota</taxon>
        <taxon>Gammaproteobacteria</taxon>
        <taxon>Pasteurellales</taxon>
        <taxon>Pasteurellaceae</taxon>
        <taxon>Avibacterium</taxon>
    </lineage>
</organism>
<comment type="caution">
    <text evidence="4">The sequence shown here is derived from an EMBL/GenBank/DDBJ whole genome shotgun (WGS) entry which is preliminary data.</text>
</comment>
<feature type="compositionally biased region" description="Basic and acidic residues" evidence="1">
    <location>
        <begin position="162"/>
        <end position="187"/>
    </location>
</feature>
<feature type="chain" id="PRO_5043624263" description="Chalcone isomerase domain-containing protein" evidence="2">
    <location>
        <begin position="23"/>
        <end position="204"/>
    </location>
</feature>
<dbReference type="GeneID" id="66255971"/>